<dbReference type="InterPro" id="IPR036291">
    <property type="entry name" value="NAD(P)-bd_dom_sf"/>
</dbReference>
<protein>
    <recommendedName>
        <fullName evidence="3">Short-chain dehydrogenase</fullName>
    </recommendedName>
</protein>
<organism evidence="1 2">
    <name type="scientific">Ktedonobacter robiniae</name>
    <dbReference type="NCBI Taxonomy" id="2778365"/>
    <lineage>
        <taxon>Bacteria</taxon>
        <taxon>Bacillati</taxon>
        <taxon>Chloroflexota</taxon>
        <taxon>Ktedonobacteria</taxon>
        <taxon>Ktedonobacterales</taxon>
        <taxon>Ktedonobacteraceae</taxon>
        <taxon>Ktedonobacter</taxon>
    </lineage>
</organism>
<evidence type="ECO:0000313" key="1">
    <source>
        <dbReference type="EMBL" id="GHO55761.1"/>
    </source>
</evidence>
<dbReference type="InterPro" id="IPR002347">
    <property type="entry name" value="SDR_fam"/>
</dbReference>
<dbReference type="RefSeq" id="WP_268887360.1">
    <property type="nucleotide sequence ID" value="NZ_BNJG01000002.1"/>
</dbReference>
<dbReference type="Gene3D" id="3.40.50.720">
    <property type="entry name" value="NAD(P)-binding Rossmann-like Domain"/>
    <property type="match status" value="1"/>
</dbReference>
<comment type="caution">
    <text evidence="1">The sequence shown here is derived from an EMBL/GenBank/DDBJ whole genome shotgun (WGS) entry which is preliminary data.</text>
</comment>
<proteinExistence type="predicted"/>
<evidence type="ECO:0000313" key="2">
    <source>
        <dbReference type="Proteomes" id="UP000654345"/>
    </source>
</evidence>
<evidence type="ECO:0008006" key="3">
    <source>
        <dbReference type="Google" id="ProtNLM"/>
    </source>
</evidence>
<dbReference type="Pfam" id="PF13561">
    <property type="entry name" value="adh_short_C2"/>
    <property type="match status" value="1"/>
</dbReference>
<name>A0ABQ3USJ6_9CHLR</name>
<accession>A0ABQ3USJ6</accession>
<sequence length="47" mass="5121">MQQRLLLKRFGNPEEIAKVALFLATMDSSFIVGTELVADGGLLVNTI</sequence>
<dbReference type="EMBL" id="BNJG01000002">
    <property type="protein sequence ID" value="GHO55761.1"/>
    <property type="molecule type" value="Genomic_DNA"/>
</dbReference>
<dbReference type="Proteomes" id="UP000654345">
    <property type="component" value="Unassembled WGS sequence"/>
</dbReference>
<keyword evidence="2" id="KW-1185">Reference proteome</keyword>
<reference evidence="1 2" key="1">
    <citation type="journal article" date="2021" name="Int. J. Syst. Evol. Microbiol.">
        <title>Reticulibacter mediterranei gen. nov., sp. nov., within the new family Reticulibacteraceae fam. nov., and Ktedonospora formicarum gen. nov., sp. nov., Ktedonobacter robiniae sp. nov., Dictyobacter formicarum sp. nov. and Dictyobacter arantiisoli sp. nov., belonging to the class Ktedonobacteria.</title>
        <authorList>
            <person name="Yabe S."/>
            <person name="Zheng Y."/>
            <person name="Wang C.M."/>
            <person name="Sakai Y."/>
            <person name="Abe K."/>
            <person name="Yokota A."/>
            <person name="Donadio S."/>
            <person name="Cavaletti L."/>
            <person name="Monciardini P."/>
        </authorList>
    </citation>
    <scope>NUCLEOTIDE SEQUENCE [LARGE SCALE GENOMIC DNA]</scope>
    <source>
        <strain evidence="1 2">SOSP1-30</strain>
    </source>
</reference>
<gene>
    <name evidence="1" type="ORF">KSB_42360</name>
</gene>
<dbReference type="SUPFAM" id="SSF51735">
    <property type="entry name" value="NAD(P)-binding Rossmann-fold domains"/>
    <property type="match status" value="1"/>
</dbReference>